<reference evidence="2" key="2">
    <citation type="journal article" date="2018" name="Mol. Plant Microbe Interact.">
        <title>Genome sequence resources for the wheat stripe rust pathogen (Puccinia striiformis f. sp. tritici) and the barley stripe rust pathogen (Puccinia striiformis f. sp. hordei).</title>
        <authorList>
            <person name="Xia C."/>
            <person name="Wang M."/>
            <person name="Yin C."/>
            <person name="Cornejo O.E."/>
            <person name="Hulbert S.H."/>
            <person name="Chen X."/>
        </authorList>
    </citation>
    <scope>NUCLEOTIDE SEQUENCE [LARGE SCALE GENOMIC DNA]</scope>
    <source>
        <strain evidence="2">93-210</strain>
    </source>
</reference>
<gene>
    <name evidence="1" type="ORF">MJO28_013189</name>
</gene>
<dbReference type="EMBL" id="CM045877">
    <property type="protein sequence ID" value="KAI7940904.1"/>
    <property type="molecule type" value="Genomic_DNA"/>
</dbReference>
<reference evidence="1 2" key="3">
    <citation type="journal article" date="2022" name="Microbiol. Spectr.">
        <title>Folding features and dynamics of 3D genome architecture in plant fungal pathogens.</title>
        <authorList>
            <person name="Xia C."/>
        </authorList>
    </citation>
    <scope>NUCLEOTIDE SEQUENCE [LARGE SCALE GENOMIC DNA]</scope>
    <source>
        <strain evidence="1 2">93-210</strain>
    </source>
</reference>
<accession>A0ACC0DZM8</accession>
<protein>
    <submittedName>
        <fullName evidence="1">Uncharacterized protein</fullName>
    </submittedName>
</protein>
<keyword evidence="2" id="KW-1185">Reference proteome</keyword>
<organism evidence="1 2">
    <name type="scientific">Puccinia striiformis f. sp. tritici</name>
    <dbReference type="NCBI Taxonomy" id="168172"/>
    <lineage>
        <taxon>Eukaryota</taxon>
        <taxon>Fungi</taxon>
        <taxon>Dikarya</taxon>
        <taxon>Basidiomycota</taxon>
        <taxon>Pucciniomycotina</taxon>
        <taxon>Pucciniomycetes</taxon>
        <taxon>Pucciniales</taxon>
        <taxon>Pucciniaceae</taxon>
        <taxon>Puccinia</taxon>
    </lineage>
</organism>
<name>A0ACC0DZM8_9BASI</name>
<sequence>MRCADSTDSQLDKRLKITNDTKTKSGAWNIAVVWVASKFHSAVAQKKTPSVSSAAQSIERIAAAQTSEPLANSDVLFCPEGVAHRAENPGLELCCSRTHVPSGQPESLVSLLTTPNFFTAHELKPFQPSIISSDPIPIPTDRLPFRSERQTSMNRKFDSSEWKTHLDPIDHDDSESDGQQEMRSEAIFPVRRQDAPSSPTILTSTSRPDSGQQPMVRNGSSAGLAPPNKPDLRWGRSAARPSSPIDISAIEEENLPEFRDNPWTIARRLGRKTNKRKASSGHPKSGPQFFIKLPVDQPEPARDTLHSPSNSLHYRAFNGHGIHAHASPGIVGPIDEPWAEQSQLDFPYQEELMDGGPHEPPLESVTIPRSDTLSPKTLPPSSSPIQLHLRESQTRVPGRNEEGRIFKKMHHILGSSERHRTPWGLRDHDKVETRRQAASPCWPAYERFDRASLPGSHSENVSEYTGIENTTSAIDHLPGLSPSVPEGDEELEEETFDSYYKATGLEDELRVGRDIYEDEEAGFDDRSYGPAPNQFLGTEELDGDGYDNEGIDYYPSEDAQASTASNQAPWRSEQRVFDFQADLRGRIGEAGMDRYSRRGSTGTESHVGGFPVDDRGQHEQEAVHPRGPINVGRLSRYTKRAPYRAPAYARGSSSARVPAEVFHYKNPGPRSKQSFHEAISSFKFKNPHSHSHPRSRSRPKSHHERPKSTAKPLKISCLYEPSATRHQAEGGSSRSDARDQLLAPTIRSRAIKPSSSKSSEPSKQSPRSTTKPSMDHRVPFPERRLYRGPEKVIGQAEKCTDGPQRVRPRPQSITLAKPERSSNPQSRSLMQQKIGPGQAAARADAKESPVDEEAGSSSESVEVIEPDHSYRERPRGKAGGSLDTNEARHHQRVEKRGGPLVTPGNHPLAHHQQHHTNTHPSSAPTHTSPRQPKTFILKYDFSTLSVGRCRAVREALEEQVSAKRIWAAE</sequence>
<evidence type="ECO:0000313" key="1">
    <source>
        <dbReference type="EMBL" id="KAI7940904.1"/>
    </source>
</evidence>
<comment type="caution">
    <text evidence="1">The sequence shown here is derived from an EMBL/GenBank/DDBJ whole genome shotgun (WGS) entry which is preliminary data.</text>
</comment>
<dbReference type="Proteomes" id="UP001060170">
    <property type="component" value="Chromosome 13"/>
</dbReference>
<evidence type="ECO:0000313" key="2">
    <source>
        <dbReference type="Proteomes" id="UP001060170"/>
    </source>
</evidence>
<reference evidence="2" key="1">
    <citation type="journal article" date="2018" name="BMC Genomics">
        <title>Genomic insights into host adaptation between the wheat stripe rust pathogen (Puccinia striiformis f. sp. tritici) and the barley stripe rust pathogen (Puccinia striiformis f. sp. hordei).</title>
        <authorList>
            <person name="Xia C."/>
            <person name="Wang M."/>
            <person name="Yin C."/>
            <person name="Cornejo O.E."/>
            <person name="Hulbert S.H."/>
            <person name="Chen X."/>
        </authorList>
    </citation>
    <scope>NUCLEOTIDE SEQUENCE [LARGE SCALE GENOMIC DNA]</scope>
    <source>
        <strain evidence="2">93-210</strain>
    </source>
</reference>
<proteinExistence type="predicted"/>